<evidence type="ECO:0000313" key="2">
    <source>
        <dbReference type="EMBL" id="KAJ5380878.1"/>
    </source>
</evidence>
<organism evidence="2 3">
    <name type="scientific">Penicillium cataractarum</name>
    <dbReference type="NCBI Taxonomy" id="2100454"/>
    <lineage>
        <taxon>Eukaryota</taxon>
        <taxon>Fungi</taxon>
        <taxon>Dikarya</taxon>
        <taxon>Ascomycota</taxon>
        <taxon>Pezizomycotina</taxon>
        <taxon>Eurotiomycetes</taxon>
        <taxon>Eurotiomycetidae</taxon>
        <taxon>Eurotiales</taxon>
        <taxon>Aspergillaceae</taxon>
        <taxon>Penicillium</taxon>
    </lineage>
</organism>
<comment type="caution">
    <text evidence="2">The sequence shown here is derived from an EMBL/GenBank/DDBJ whole genome shotgun (WGS) entry which is preliminary data.</text>
</comment>
<dbReference type="Gene3D" id="3.30.710.10">
    <property type="entry name" value="Potassium Channel Kv1.1, Chain A"/>
    <property type="match status" value="1"/>
</dbReference>
<dbReference type="SMART" id="SM00225">
    <property type="entry name" value="BTB"/>
    <property type="match status" value="1"/>
</dbReference>
<accession>A0A9W9SQZ0</accession>
<gene>
    <name evidence="2" type="ORF">N7496_003306</name>
</gene>
<proteinExistence type="predicted"/>
<dbReference type="GeneID" id="81435414"/>
<dbReference type="CDD" id="cd18186">
    <property type="entry name" value="BTB_POZ_ZBTB_KLHL-like"/>
    <property type="match status" value="1"/>
</dbReference>
<dbReference type="AlphaFoldDB" id="A0A9W9SQZ0"/>
<dbReference type="RefSeq" id="XP_056558449.1">
    <property type="nucleotide sequence ID" value="XM_056696237.1"/>
</dbReference>
<evidence type="ECO:0000259" key="1">
    <source>
        <dbReference type="PROSITE" id="PS50097"/>
    </source>
</evidence>
<keyword evidence="3" id="KW-1185">Reference proteome</keyword>
<dbReference type="PANTHER" id="PTHR47843:SF2">
    <property type="entry name" value="BTB DOMAIN-CONTAINING PROTEIN"/>
    <property type="match status" value="1"/>
</dbReference>
<dbReference type="PANTHER" id="PTHR47843">
    <property type="entry name" value="BTB DOMAIN-CONTAINING PROTEIN-RELATED"/>
    <property type="match status" value="1"/>
</dbReference>
<feature type="domain" description="BTB" evidence="1">
    <location>
        <begin position="25"/>
        <end position="96"/>
    </location>
</feature>
<name>A0A9W9SQZ0_9EURO</name>
<dbReference type="SUPFAM" id="SSF54695">
    <property type="entry name" value="POZ domain"/>
    <property type="match status" value="1"/>
</dbReference>
<reference evidence="2" key="1">
    <citation type="submission" date="2022-11" db="EMBL/GenBank/DDBJ databases">
        <authorList>
            <person name="Petersen C."/>
        </authorList>
    </citation>
    <scope>NUCLEOTIDE SEQUENCE</scope>
    <source>
        <strain evidence="2">IBT 29864</strain>
    </source>
</reference>
<evidence type="ECO:0000313" key="3">
    <source>
        <dbReference type="Proteomes" id="UP001147782"/>
    </source>
</evidence>
<dbReference type="Pfam" id="PF00651">
    <property type="entry name" value="BTB"/>
    <property type="match status" value="1"/>
</dbReference>
<dbReference type="PROSITE" id="PS50097">
    <property type="entry name" value="BTB"/>
    <property type="match status" value="1"/>
</dbReference>
<reference evidence="2" key="2">
    <citation type="journal article" date="2023" name="IMA Fungus">
        <title>Comparative genomic study of the Penicillium genus elucidates a diverse pangenome and 15 lateral gene transfer events.</title>
        <authorList>
            <person name="Petersen C."/>
            <person name="Sorensen T."/>
            <person name="Nielsen M.R."/>
            <person name="Sondergaard T.E."/>
            <person name="Sorensen J.L."/>
            <person name="Fitzpatrick D.A."/>
            <person name="Frisvad J.C."/>
            <person name="Nielsen K.L."/>
        </authorList>
    </citation>
    <scope>NUCLEOTIDE SEQUENCE</scope>
    <source>
        <strain evidence="2">IBT 29864</strain>
    </source>
</reference>
<dbReference type="EMBL" id="JAPZBS010000002">
    <property type="protein sequence ID" value="KAJ5380878.1"/>
    <property type="molecule type" value="Genomic_DNA"/>
</dbReference>
<dbReference type="InterPro" id="IPR000210">
    <property type="entry name" value="BTB/POZ_dom"/>
</dbReference>
<sequence length="237" mass="27113">MSDIFNTPASEFAQHISHLYHGPFVTIKLKPSDAEYTVSKPLLCKKSSYFEKMFEGEFIEGQTQTVEMQEIEGIVSEQSFVALLQWLYHRRVEFGTDDEPDEEITAAIELARLADMCNVKELETEMAEYIKKVLIKNPEPDGWKDINTYHLTEEHIRSAHYLPPGHSVRYIIATASVEGFLKDDGYKFADMAQECPTFGADLLLQVRLALNSVDYDDRPMVKDPLTGKEFRINTYTG</sequence>
<dbReference type="OrthoDB" id="194443at2759"/>
<protein>
    <recommendedName>
        <fullName evidence="1">BTB domain-containing protein</fullName>
    </recommendedName>
</protein>
<dbReference type="Proteomes" id="UP001147782">
    <property type="component" value="Unassembled WGS sequence"/>
</dbReference>
<dbReference type="InterPro" id="IPR011333">
    <property type="entry name" value="SKP1/BTB/POZ_sf"/>
</dbReference>